<feature type="binding site" evidence="5">
    <location>
        <position position="161"/>
    </location>
    <ligand>
        <name>chlorophyll a</name>
        <dbReference type="ChEBI" id="CHEBI:58416"/>
        <label>1</label>
    </ligand>
</feature>
<dbReference type="Pfam" id="PF00504">
    <property type="entry name" value="Chloroa_b-bind"/>
    <property type="match status" value="1"/>
</dbReference>
<evidence type="ECO:0000256" key="4">
    <source>
        <dbReference type="ARBA" id="ARBA00022640"/>
    </source>
</evidence>
<gene>
    <name evidence="7" type="ORF">Cvel_5461</name>
</gene>
<feature type="binding site" evidence="5">
    <location>
        <position position="71"/>
    </location>
    <ligand>
        <name>chlorophyll a</name>
        <dbReference type="ChEBI" id="CHEBI:58416"/>
        <label>1</label>
    </ligand>
</feature>
<dbReference type="AlphaFoldDB" id="A0A0G4GZZ5"/>
<dbReference type="InterPro" id="IPR001344">
    <property type="entry name" value="Chloro_AB-bd_pln"/>
</dbReference>
<feature type="binding site" description="axial binding residue" evidence="5">
    <location>
        <position position="76"/>
    </location>
    <ligand>
        <name>chlorophyll b</name>
        <dbReference type="ChEBI" id="CHEBI:61721"/>
        <label>1</label>
    </ligand>
    <ligandPart>
        <name>Mg</name>
        <dbReference type="ChEBI" id="CHEBI:25107"/>
    </ligandPart>
</feature>
<dbReference type="GO" id="GO:0009765">
    <property type="term" value="P:photosynthesis, light harvesting"/>
    <property type="evidence" value="ECO:0007669"/>
    <property type="project" value="InterPro"/>
</dbReference>
<evidence type="ECO:0000256" key="1">
    <source>
        <dbReference type="ARBA" id="ARBA00004229"/>
    </source>
</evidence>
<evidence type="ECO:0000256" key="6">
    <source>
        <dbReference type="SAM" id="SignalP"/>
    </source>
</evidence>
<dbReference type="VEuPathDB" id="CryptoDB:Cvel_5461"/>
<accession>A0A0G4GZZ5</accession>
<keyword evidence="5" id="KW-0148">Chlorophyll</keyword>
<evidence type="ECO:0000256" key="5">
    <source>
        <dbReference type="PIRSR" id="PIRSR601344-1"/>
    </source>
</evidence>
<keyword evidence="2" id="KW-0150">Chloroplast</keyword>
<keyword evidence="5" id="KW-0157">Chromophore</keyword>
<sequence>MKATVLSLLVGTATAFVPGAPVVPQTSRGLARTSVNAAIDEMLGADMETRGPFDPLKLAKDENLFRYREVELKHGRLAMLAFLGYCTAEAYRPFFDGAVPNGLGAIGKVPTAGWLQILLAIGAYELSFGKQKDDRAPGDYGFGIKFYEDQPEKFAELQLKELKNGRLAMIGISAVLAAEAATGQTISAQINGA</sequence>
<proteinExistence type="predicted"/>
<dbReference type="InterPro" id="IPR022796">
    <property type="entry name" value="Chloroa_b-bind"/>
</dbReference>
<feature type="binding site" evidence="5">
    <location>
        <position position="164"/>
    </location>
    <ligand>
        <name>chlorophyll a</name>
        <dbReference type="ChEBI" id="CHEBI:58416"/>
        <label>1</label>
    </ligand>
</feature>
<feature type="signal peptide" evidence="6">
    <location>
        <begin position="1"/>
        <end position="15"/>
    </location>
</feature>
<keyword evidence="3" id="KW-0602">Photosynthesis</keyword>
<dbReference type="GO" id="GO:0009507">
    <property type="term" value="C:chloroplast"/>
    <property type="evidence" value="ECO:0007669"/>
    <property type="project" value="UniProtKB-SubCell"/>
</dbReference>
<keyword evidence="6" id="KW-0732">Signal</keyword>
<organism evidence="7">
    <name type="scientific">Chromera velia CCMP2878</name>
    <dbReference type="NCBI Taxonomy" id="1169474"/>
    <lineage>
        <taxon>Eukaryota</taxon>
        <taxon>Sar</taxon>
        <taxon>Alveolata</taxon>
        <taxon>Colpodellida</taxon>
        <taxon>Chromeraceae</taxon>
        <taxon>Chromera</taxon>
    </lineage>
</organism>
<feature type="chain" id="PRO_5012745922" description="Plastid light harvesting protein" evidence="6">
    <location>
        <begin position="16"/>
        <end position="193"/>
    </location>
</feature>
<comment type="subcellular location">
    <subcellularLocation>
        <location evidence="1">Plastid</location>
        <location evidence="1">Chloroplast</location>
    </subcellularLocation>
</comment>
<name>A0A0G4GZZ5_9ALVE</name>
<evidence type="ECO:0000313" key="7">
    <source>
        <dbReference type="EMBL" id="CEM36684.1"/>
    </source>
</evidence>
<dbReference type="GO" id="GO:0016020">
    <property type="term" value="C:membrane"/>
    <property type="evidence" value="ECO:0007669"/>
    <property type="project" value="InterPro"/>
</dbReference>
<dbReference type="GO" id="GO:0016168">
    <property type="term" value="F:chlorophyll binding"/>
    <property type="evidence" value="ECO:0007669"/>
    <property type="project" value="UniProtKB-KW"/>
</dbReference>
<dbReference type="Gene3D" id="1.10.3460.10">
    <property type="entry name" value="Chlorophyll a/b binding protein domain"/>
    <property type="match status" value="1"/>
</dbReference>
<feature type="binding site" evidence="5">
    <location>
        <position position="74"/>
    </location>
    <ligand>
        <name>chlorophyll a</name>
        <dbReference type="ChEBI" id="CHEBI:58416"/>
        <label>1</label>
    </ligand>
</feature>
<dbReference type="SUPFAM" id="SSF103511">
    <property type="entry name" value="Chlorophyll a-b binding protein"/>
    <property type="match status" value="1"/>
</dbReference>
<dbReference type="EMBL" id="CDMZ01001724">
    <property type="protein sequence ID" value="CEM36684.1"/>
    <property type="molecule type" value="Genomic_DNA"/>
</dbReference>
<reference evidence="7" key="1">
    <citation type="submission" date="2014-11" db="EMBL/GenBank/DDBJ databases">
        <authorList>
            <person name="Otto D Thomas"/>
            <person name="Naeem Raeece"/>
        </authorList>
    </citation>
    <scope>NUCLEOTIDE SEQUENCE</scope>
</reference>
<keyword evidence="4" id="KW-0934">Plastid</keyword>
<feature type="binding site" evidence="5">
    <location>
        <position position="166"/>
    </location>
    <ligand>
        <name>chlorophyll a</name>
        <dbReference type="ChEBI" id="CHEBI:58416"/>
        <label>1</label>
    </ligand>
</feature>
<evidence type="ECO:0000256" key="3">
    <source>
        <dbReference type="ARBA" id="ARBA00022531"/>
    </source>
</evidence>
<dbReference type="PhylomeDB" id="A0A0G4GZZ5"/>
<evidence type="ECO:0008006" key="8">
    <source>
        <dbReference type="Google" id="ProtNLM"/>
    </source>
</evidence>
<dbReference type="PANTHER" id="PTHR21649">
    <property type="entry name" value="CHLOROPHYLL A/B BINDING PROTEIN"/>
    <property type="match status" value="1"/>
</dbReference>
<evidence type="ECO:0000256" key="2">
    <source>
        <dbReference type="ARBA" id="ARBA00022528"/>
    </source>
</evidence>
<feature type="binding site" evidence="5">
    <location>
        <position position="160"/>
    </location>
    <ligand>
        <name>chlorophyll b</name>
        <dbReference type="ChEBI" id="CHEBI:61721"/>
        <label>3</label>
    </ligand>
</feature>
<protein>
    <recommendedName>
        <fullName evidence="8">Plastid light harvesting protein</fullName>
    </recommendedName>
</protein>